<evidence type="ECO:0000256" key="2">
    <source>
        <dbReference type="ARBA" id="ARBA00023130"/>
    </source>
</evidence>
<evidence type="ECO:0000256" key="4">
    <source>
        <dbReference type="SAM" id="SignalP"/>
    </source>
</evidence>
<dbReference type="PANTHER" id="PTHR23266">
    <property type="entry name" value="IMMUNOGLOBULIN HEAVY CHAIN"/>
    <property type="match status" value="1"/>
</dbReference>
<dbReference type="Proteomes" id="UP000018468">
    <property type="component" value="Linkage group LG5"/>
</dbReference>
<dbReference type="GO" id="GO:0003823">
    <property type="term" value="F:antigen binding"/>
    <property type="evidence" value="ECO:0000318"/>
    <property type="project" value="GO_Central"/>
</dbReference>
<dbReference type="EMBL" id="AHAT01036782">
    <property type="status" value="NOT_ANNOTATED_CDS"/>
    <property type="molecule type" value="Genomic_DNA"/>
</dbReference>
<keyword evidence="7" id="KW-1185">Reference proteome</keyword>
<dbReference type="SMART" id="SM00406">
    <property type="entry name" value="IGv"/>
    <property type="match status" value="1"/>
</dbReference>
<evidence type="ECO:0000259" key="5">
    <source>
        <dbReference type="PROSITE" id="PS50835"/>
    </source>
</evidence>
<protein>
    <recommendedName>
        <fullName evidence="5">Ig-like domain-containing protein</fullName>
    </recommendedName>
</protein>
<evidence type="ECO:0000313" key="6">
    <source>
        <dbReference type="Ensembl" id="ENSLOCP00000000868.1"/>
    </source>
</evidence>
<dbReference type="InterPro" id="IPR013783">
    <property type="entry name" value="Ig-like_fold"/>
</dbReference>
<name>W5LXL1_LEPOC</name>
<dbReference type="OMA" id="EYHADAI"/>
<keyword evidence="1" id="KW-0391">Immunity</keyword>
<feature type="domain" description="Ig-like" evidence="5">
    <location>
        <begin position="24"/>
        <end position="126"/>
    </location>
</feature>
<keyword evidence="4" id="KW-0732">Signal</keyword>
<dbReference type="FunFam" id="2.60.40.10:FF:002624">
    <property type="entry name" value="Uncharacterized protein"/>
    <property type="match status" value="1"/>
</dbReference>
<dbReference type="Gene3D" id="2.60.40.10">
    <property type="entry name" value="Immunoglobulins"/>
    <property type="match status" value="1"/>
</dbReference>
<reference evidence="7" key="1">
    <citation type="submission" date="2011-12" db="EMBL/GenBank/DDBJ databases">
        <title>The Draft Genome of Lepisosteus oculatus.</title>
        <authorList>
            <consortium name="The Broad Institute Genome Assembly &amp; Analysis Group"/>
            <consortium name="Computational R&amp;D Group"/>
            <consortium name="and Sequencing Platform"/>
            <person name="Di Palma F."/>
            <person name="Alfoldi J."/>
            <person name="Johnson J."/>
            <person name="Berlin A."/>
            <person name="Gnerre S."/>
            <person name="Jaffe D."/>
            <person name="MacCallum I."/>
            <person name="Young S."/>
            <person name="Walker B.J."/>
            <person name="Lander E.S."/>
            <person name="Lindblad-Toh K."/>
        </authorList>
    </citation>
    <scope>NUCLEOTIDE SEQUENCE [LARGE SCALE GENOMIC DNA]</scope>
</reference>
<evidence type="ECO:0000313" key="7">
    <source>
        <dbReference type="Proteomes" id="UP000018468"/>
    </source>
</evidence>
<dbReference type="Pfam" id="PF07686">
    <property type="entry name" value="V-set"/>
    <property type="match status" value="1"/>
</dbReference>
<reference evidence="6" key="3">
    <citation type="submission" date="2025-09" db="UniProtKB">
        <authorList>
            <consortium name="Ensembl"/>
        </authorList>
    </citation>
    <scope>IDENTIFICATION</scope>
</reference>
<dbReference type="GeneTree" id="ENSGT00940000163847"/>
<dbReference type="InParanoid" id="W5LXL1"/>
<reference evidence="6" key="2">
    <citation type="submission" date="2025-08" db="UniProtKB">
        <authorList>
            <consortium name="Ensembl"/>
        </authorList>
    </citation>
    <scope>IDENTIFICATION</scope>
</reference>
<dbReference type="GO" id="GO:0016064">
    <property type="term" value="P:immunoglobulin mediated immune response"/>
    <property type="evidence" value="ECO:0000318"/>
    <property type="project" value="GO_Central"/>
</dbReference>
<dbReference type="SUPFAM" id="SSF48726">
    <property type="entry name" value="Immunoglobulin"/>
    <property type="match status" value="1"/>
</dbReference>
<feature type="signal peptide" evidence="4">
    <location>
        <begin position="1"/>
        <end position="24"/>
    </location>
</feature>
<organism evidence="6 7">
    <name type="scientific">Lepisosteus oculatus</name>
    <name type="common">Spotted gar</name>
    <dbReference type="NCBI Taxonomy" id="7918"/>
    <lineage>
        <taxon>Eukaryota</taxon>
        <taxon>Metazoa</taxon>
        <taxon>Chordata</taxon>
        <taxon>Craniata</taxon>
        <taxon>Vertebrata</taxon>
        <taxon>Euteleostomi</taxon>
        <taxon>Actinopterygii</taxon>
        <taxon>Neopterygii</taxon>
        <taxon>Holostei</taxon>
        <taxon>Semionotiformes</taxon>
        <taxon>Lepisosteidae</taxon>
        <taxon>Lepisosteus</taxon>
    </lineage>
</organism>
<dbReference type="AlphaFoldDB" id="W5LXL1"/>
<dbReference type="Bgee" id="ENSLOCG00000000783">
    <property type="expression patterns" value="Expressed in bone element and 5 other cell types or tissues"/>
</dbReference>
<accession>W5LXL1</accession>
<feature type="chain" id="PRO_5004865258" description="Ig-like domain-containing protein" evidence="4">
    <location>
        <begin position="25"/>
        <end position="126"/>
    </location>
</feature>
<evidence type="ECO:0000256" key="1">
    <source>
        <dbReference type="ARBA" id="ARBA00022859"/>
    </source>
</evidence>
<evidence type="ECO:0000256" key="3">
    <source>
        <dbReference type="ARBA" id="ARBA00043265"/>
    </source>
</evidence>
<dbReference type="InterPro" id="IPR036179">
    <property type="entry name" value="Ig-like_dom_sf"/>
</dbReference>
<proteinExistence type="predicted"/>
<keyword evidence="2" id="KW-1064">Adaptive immunity</keyword>
<dbReference type="InterPro" id="IPR050199">
    <property type="entry name" value="IgHV"/>
</dbReference>
<dbReference type="PROSITE" id="PS50835">
    <property type="entry name" value="IG_LIKE"/>
    <property type="match status" value="1"/>
</dbReference>
<dbReference type="STRING" id="7918.ENSLOCP00000000868"/>
<dbReference type="InterPro" id="IPR013106">
    <property type="entry name" value="Ig_V-set"/>
</dbReference>
<dbReference type="Ensembl" id="ENSLOCT00000000872.1">
    <property type="protein sequence ID" value="ENSLOCP00000000868.1"/>
    <property type="gene ID" value="ENSLOCG00000000783.1"/>
</dbReference>
<keyword evidence="3" id="KW-1280">Immunoglobulin</keyword>
<dbReference type="HOGENOM" id="CLU_077975_5_2_1"/>
<dbReference type="GO" id="GO:0019814">
    <property type="term" value="C:immunoglobulin complex"/>
    <property type="evidence" value="ECO:0007669"/>
    <property type="project" value="UniProtKB-KW"/>
</dbReference>
<dbReference type="InterPro" id="IPR007110">
    <property type="entry name" value="Ig-like_dom"/>
</dbReference>
<dbReference type="GO" id="GO:0005576">
    <property type="term" value="C:extracellular region"/>
    <property type="evidence" value="ECO:0007669"/>
    <property type="project" value="UniProtKB-ARBA"/>
</dbReference>
<sequence length="126" mass="14242">MMFLLTSLALYLWAHCSLWTCADSSIVLSQTASEVQRPGEALKLSCEVTGFDVNSYWMVWVRQTAPGKALEWLASIGGRSDTEYHADAIKGRFRASKDFSRHIFFLQMNSLKAEDTAVYYCAKESQ</sequence>